<dbReference type="EMBL" id="JBHLTP010000011">
    <property type="protein sequence ID" value="MFC0524561.1"/>
    <property type="molecule type" value="Genomic_DNA"/>
</dbReference>
<name>A0ABV6LQ73_9BACI</name>
<dbReference type="Pfam" id="PF00501">
    <property type="entry name" value="AMP-binding"/>
    <property type="match status" value="2"/>
</dbReference>
<dbReference type="Proteomes" id="UP001589836">
    <property type="component" value="Unassembled WGS sequence"/>
</dbReference>
<dbReference type="PANTHER" id="PTHR43201:SF5">
    <property type="entry name" value="MEDIUM-CHAIN ACYL-COA LIGASE ACSF2, MITOCHONDRIAL"/>
    <property type="match status" value="1"/>
</dbReference>
<feature type="domain" description="AMP-dependent synthetase/ligase" evidence="3">
    <location>
        <begin position="10"/>
        <end position="115"/>
    </location>
</feature>
<feature type="domain" description="AMP-dependent synthetase/ligase" evidence="3">
    <location>
        <begin position="162"/>
        <end position="349"/>
    </location>
</feature>
<dbReference type="InterPro" id="IPR042099">
    <property type="entry name" value="ANL_N_sf"/>
</dbReference>
<dbReference type="InterPro" id="IPR000873">
    <property type="entry name" value="AMP-dep_synth/lig_dom"/>
</dbReference>
<keyword evidence="2" id="KW-0436">Ligase</keyword>
<protein>
    <submittedName>
        <fullName evidence="4">AMP-binding protein</fullName>
    </submittedName>
</protein>
<evidence type="ECO:0000313" key="4">
    <source>
        <dbReference type="EMBL" id="MFC0524561.1"/>
    </source>
</evidence>
<keyword evidence="5" id="KW-1185">Reference proteome</keyword>
<evidence type="ECO:0000259" key="3">
    <source>
        <dbReference type="Pfam" id="PF00501"/>
    </source>
</evidence>
<gene>
    <name evidence="4" type="ORF">ACFFGV_13375</name>
</gene>
<comment type="similarity">
    <text evidence="1">Belongs to the ATP-dependent AMP-binding enzyme family.</text>
</comment>
<dbReference type="SUPFAM" id="SSF56801">
    <property type="entry name" value="Acetyl-CoA synthetase-like"/>
    <property type="match status" value="1"/>
</dbReference>
<reference evidence="4 5" key="1">
    <citation type="submission" date="2024-09" db="EMBL/GenBank/DDBJ databases">
        <authorList>
            <person name="Sun Q."/>
            <person name="Mori K."/>
        </authorList>
    </citation>
    <scope>NUCLEOTIDE SEQUENCE [LARGE SCALE GENOMIC DNA]</scope>
    <source>
        <strain evidence="4 5">NCAIM B.02529</strain>
    </source>
</reference>
<dbReference type="InterPro" id="IPR045851">
    <property type="entry name" value="AMP-bd_C_sf"/>
</dbReference>
<evidence type="ECO:0000313" key="5">
    <source>
        <dbReference type="Proteomes" id="UP001589836"/>
    </source>
</evidence>
<dbReference type="PANTHER" id="PTHR43201">
    <property type="entry name" value="ACYL-COA SYNTHETASE"/>
    <property type="match status" value="1"/>
</dbReference>
<dbReference type="Gene3D" id="3.30.300.30">
    <property type="match status" value="1"/>
</dbReference>
<dbReference type="Gene3D" id="3.40.50.12780">
    <property type="entry name" value="N-terminal domain of ligase-like"/>
    <property type="match status" value="1"/>
</dbReference>
<accession>A0ABV6LQ73</accession>
<sequence>MTIIGEQVKTYAEKNPNKLAIQVDKDKVTYKELILHIEQIQQQLLQEVKPIRGKTIAILLENDISWMEVFLAVVNLGGIAVPIKVDGEQKYVKAILEDVKPNIVVTREKRVEDFPFVQQYHILSMSSLYQLPQRFLKPEKLDGKDLFFIGYERADPEELLGITRSHQSWENSFWEEEASLFITEEDTILLPGALSSHEFLYTAVHSLHIGATILLKRNFSPGDVIQSMKAGTTMYVTPSMYEQLKAEEDFSEQCTLQKIIITCTNWSVHEREEAITLLPHTDIYACFAEKELGKVSIQEVKDPTIVQGSIGKPLASVKLSVRDQDGIEVEQGEVGQLYVSSPWLFAGYHNKKRETDEVFVGDWASVGHLAYQDANGQMILIGHKNTVIQLENRVIYPEEVEEVLLTHPSLEEVLVTQLERDEGLRVAVLYKNRTNQTITHEEIQTLCQENLEFDKCPDEYIEVSSFYYKSSGEIDIKKMKKWLSQVEVQRL</sequence>
<organism evidence="4 5">
    <name type="scientific">Pontibacillus salicampi</name>
    <dbReference type="NCBI Taxonomy" id="1449801"/>
    <lineage>
        <taxon>Bacteria</taxon>
        <taxon>Bacillati</taxon>
        <taxon>Bacillota</taxon>
        <taxon>Bacilli</taxon>
        <taxon>Bacillales</taxon>
        <taxon>Bacillaceae</taxon>
        <taxon>Pontibacillus</taxon>
    </lineage>
</organism>
<proteinExistence type="inferred from homology"/>
<evidence type="ECO:0000256" key="2">
    <source>
        <dbReference type="ARBA" id="ARBA00022598"/>
    </source>
</evidence>
<comment type="caution">
    <text evidence="4">The sequence shown here is derived from an EMBL/GenBank/DDBJ whole genome shotgun (WGS) entry which is preliminary data.</text>
</comment>
<evidence type="ECO:0000256" key="1">
    <source>
        <dbReference type="ARBA" id="ARBA00006432"/>
    </source>
</evidence>
<dbReference type="RefSeq" id="WP_377348650.1">
    <property type="nucleotide sequence ID" value="NZ_JBHLTP010000011.1"/>
</dbReference>